<reference evidence="1" key="1">
    <citation type="submission" date="2021-06" db="EMBL/GenBank/DDBJ databases">
        <authorList>
            <person name="Kallberg Y."/>
            <person name="Tangrot J."/>
            <person name="Rosling A."/>
        </authorList>
    </citation>
    <scope>NUCLEOTIDE SEQUENCE</scope>
    <source>
        <strain evidence="1">CL356</strain>
    </source>
</reference>
<feature type="non-terminal residue" evidence="1">
    <location>
        <position position="1"/>
    </location>
</feature>
<sequence>HQPVEVPYVEVLLFHRRTFWKEWIETNRIVEWLCRAAFRAYYLPMSMSTLREPVARCRPLVQGSPPRIKAVILKATQTMSVQPESNDPPSALVAQFLSTSNSSSSSDTLARQVSNPISANPSKLPGIQPSYRSKLSATLSRTDGAGSTRSPSLKKTMPRKKTPSARNIATTALAPELVHGQESERAQILYTYTTFEPKPNRLYVKTAAEANRMLESMTGPLGFDMEWRILYRKNGSQNKTFQRPVAVVQIANRRSILIIQTSAMKGG</sequence>
<accession>A0ACA9QIU1</accession>
<proteinExistence type="predicted"/>
<comment type="caution">
    <text evidence="1">The sequence shown here is derived from an EMBL/GenBank/DDBJ whole genome shotgun (WGS) entry which is preliminary data.</text>
</comment>
<keyword evidence="2" id="KW-1185">Reference proteome</keyword>
<protein>
    <submittedName>
        <fullName evidence="1">12484_t:CDS:1</fullName>
    </submittedName>
</protein>
<organism evidence="1 2">
    <name type="scientific">Acaulospora colombiana</name>
    <dbReference type="NCBI Taxonomy" id="27376"/>
    <lineage>
        <taxon>Eukaryota</taxon>
        <taxon>Fungi</taxon>
        <taxon>Fungi incertae sedis</taxon>
        <taxon>Mucoromycota</taxon>
        <taxon>Glomeromycotina</taxon>
        <taxon>Glomeromycetes</taxon>
        <taxon>Diversisporales</taxon>
        <taxon>Acaulosporaceae</taxon>
        <taxon>Acaulospora</taxon>
    </lineage>
</organism>
<dbReference type="EMBL" id="CAJVPT010054361">
    <property type="protein sequence ID" value="CAG8753208.1"/>
    <property type="molecule type" value="Genomic_DNA"/>
</dbReference>
<feature type="non-terminal residue" evidence="1">
    <location>
        <position position="267"/>
    </location>
</feature>
<evidence type="ECO:0000313" key="2">
    <source>
        <dbReference type="Proteomes" id="UP000789525"/>
    </source>
</evidence>
<name>A0ACA9QIU1_9GLOM</name>
<evidence type="ECO:0000313" key="1">
    <source>
        <dbReference type="EMBL" id="CAG8753208.1"/>
    </source>
</evidence>
<dbReference type="Proteomes" id="UP000789525">
    <property type="component" value="Unassembled WGS sequence"/>
</dbReference>
<gene>
    <name evidence="1" type="ORF">ACOLOM_LOCUS12808</name>
</gene>